<gene>
    <name evidence="3" type="ORF">J2X20_002349</name>
</gene>
<proteinExistence type="predicted"/>
<dbReference type="SUPFAM" id="SSF55154">
    <property type="entry name" value="CYTH-like phosphatases"/>
    <property type="match status" value="1"/>
</dbReference>
<evidence type="ECO:0000313" key="3">
    <source>
        <dbReference type="EMBL" id="MDR7269720.1"/>
    </source>
</evidence>
<dbReference type="Pfam" id="PF05235">
    <property type="entry name" value="CHAD"/>
    <property type="match status" value="1"/>
</dbReference>
<reference evidence="3 4" key="1">
    <citation type="submission" date="2023-07" db="EMBL/GenBank/DDBJ databases">
        <title>Sorghum-associated microbial communities from plants grown in Nebraska, USA.</title>
        <authorList>
            <person name="Schachtman D."/>
        </authorList>
    </citation>
    <scope>NUCLEOTIDE SEQUENCE [LARGE SCALE GENOMIC DNA]</scope>
    <source>
        <strain evidence="3 4">BE314</strain>
    </source>
</reference>
<dbReference type="Proteomes" id="UP001180453">
    <property type="component" value="Unassembled WGS sequence"/>
</dbReference>
<evidence type="ECO:0000259" key="1">
    <source>
        <dbReference type="PROSITE" id="PS51707"/>
    </source>
</evidence>
<keyword evidence="4" id="KW-1185">Reference proteome</keyword>
<evidence type="ECO:0000313" key="4">
    <source>
        <dbReference type="Proteomes" id="UP001180453"/>
    </source>
</evidence>
<dbReference type="InterPro" id="IPR038186">
    <property type="entry name" value="CHAD_dom_sf"/>
</dbReference>
<dbReference type="Gene3D" id="2.40.320.10">
    <property type="entry name" value="Hypothetical Protein Pfu-838710-001"/>
    <property type="match status" value="1"/>
</dbReference>
<dbReference type="PROSITE" id="PS51707">
    <property type="entry name" value="CYTH"/>
    <property type="match status" value="1"/>
</dbReference>
<organism evidence="3 4">
    <name type="scientific">Roseateles saccharophilus</name>
    <name type="common">Pseudomonas saccharophila</name>
    <dbReference type="NCBI Taxonomy" id="304"/>
    <lineage>
        <taxon>Bacteria</taxon>
        <taxon>Pseudomonadati</taxon>
        <taxon>Pseudomonadota</taxon>
        <taxon>Betaproteobacteria</taxon>
        <taxon>Burkholderiales</taxon>
        <taxon>Sphaerotilaceae</taxon>
        <taxon>Roseateles</taxon>
    </lineage>
</organism>
<feature type="domain" description="CHAD" evidence="2">
    <location>
        <begin position="212"/>
        <end position="483"/>
    </location>
</feature>
<dbReference type="InterPro" id="IPR023577">
    <property type="entry name" value="CYTH_domain"/>
</dbReference>
<dbReference type="PANTHER" id="PTHR39339:SF1">
    <property type="entry name" value="CHAD DOMAIN-CONTAINING PROTEIN"/>
    <property type="match status" value="1"/>
</dbReference>
<comment type="caution">
    <text evidence="3">The sequence shown here is derived from an EMBL/GenBank/DDBJ whole genome shotgun (WGS) entry which is preliminary data.</text>
</comment>
<dbReference type="SMART" id="SM01118">
    <property type="entry name" value="CYTH"/>
    <property type="match status" value="1"/>
</dbReference>
<dbReference type="CDD" id="cd07756">
    <property type="entry name" value="CYTH-like_Pase_CHAD"/>
    <property type="match status" value="1"/>
</dbReference>
<evidence type="ECO:0000259" key="2">
    <source>
        <dbReference type="PROSITE" id="PS51708"/>
    </source>
</evidence>
<dbReference type="RefSeq" id="WP_310264757.1">
    <property type="nucleotide sequence ID" value="NZ_JAVDXU010000001.1"/>
</dbReference>
<dbReference type="InterPro" id="IPR033469">
    <property type="entry name" value="CYTH-like_dom_sf"/>
</dbReference>
<dbReference type="PROSITE" id="PS51708">
    <property type="entry name" value="CHAD"/>
    <property type="match status" value="1"/>
</dbReference>
<dbReference type="PANTHER" id="PTHR39339">
    <property type="entry name" value="SLR1444 PROTEIN"/>
    <property type="match status" value="1"/>
</dbReference>
<feature type="domain" description="CYTH" evidence="1">
    <location>
        <begin position="4"/>
        <end position="198"/>
    </location>
</feature>
<sequence>MPEHTEVELKFLVPAAARTALVAELTGRGTPRRVSLTDSYFDTPDWRLGRAGLAWRMRREGRRWVQGLKAAGAGALERFEHEVERPDASLDPQAHAQTSPGQLLLELHSEAVGPRFQIQQRRLLRRVRTRGAVVDIALDEGRLTAGAAVQKLCEIEFELVSGSPVAMLALVERWRRRFGLVYDPRNKAERGHALATGSSPLRKARTPRYGKGASALEAFGAVFDECLAHVSRNAIGLIEGDPELRAEHVHQMRVGIRRLRSALRAFRGWVAEPPAELMDGLRALFAELGKARDSDVLGSGVAAELQRAGAPPLTLPADNGSIDLTALIRNDDTQQLLLAWITWRTGLQPLEEPQGSLKRLARQRLRRWHKGLVDGCHRFDELEPAELHALRKHAKRQRYALEFFTPLLPRKRAARHLQALAAAQQALGKINDLVVAHDRYRALVASDPAAWFAVGWLTARLAEVREQARDELSHLAAIENLAR</sequence>
<dbReference type="InterPro" id="IPR007899">
    <property type="entry name" value="CHAD_dom"/>
</dbReference>
<accession>A0ABU1YNB0</accession>
<dbReference type="EMBL" id="JAVDXU010000001">
    <property type="protein sequence ID" value="MDR7269720.1"/>
    <property type="molecule type" value="Genomic_DNA"/>
</dbReference>
<name>A0ABU1YNB0_ROSSA</name>
<dbReference type="Gene3D" id="1.40.20.10">
    <property type="entry name" value="CHAD domain"/>
    <property type="match status" value="1"/>
</dbReference>
<dbReference type="Pfam" id="PF01928">
    <property type="entry name" value="CYTH"/>
    <property type="match status" value="1"/>
</dbReference>
<protein>
    <submittedName>
        <fullName evidence="3">Inorganic triphosphatase YgiF</fullName>
    </submittedName>
</protein>
<dbReference type="SMART" id="SM00880">
    <property type="entry name" value="CHAD"/>
    <property type="match status" value="1"/>
</dbReference>